<dbReference type="Pfam" id="PF00892">
    <property type="entry name" value="EamA"/>
    <property type="match status" value="1"/>
</dbReference>
<reference evidence="5" key="1">
    <citation type="journal article" date="2019" name="Int. J. Syst. Evol. Microbiol.">
        <title>The Global Catalogue of Microorganisms (GCM) 10K type strain sequencing project: providing services to taxonomists for standard genome sequencing and annotation.</title>
        <authorList>
            <consortium name="The Broad Institute Genomics Platform"/>
            <consortium name="The Broad Institute Genome Sequencing Center for Infectious Disease"/>
            <person name="Wu L."/>
            <person name="Ma J."/>
        </authorList>
    </citation>
    <scope>NUCLEOTIDE SEQUENCE [LARGE SCALE GENOMIC DNA]</scope>
    <source>
        <strain evidence="5">CGMCC 4.7317</strain>
    </source>
</reference>
<evidence type="ECO:0000259" key="3">
    <source>
        <dbReference type="Pfam" id="PF00892"/>
    </source>
</evidence>
<feature type="transmembrane region" description="Helical" evidence="2">
    <location>
        <begin position="254"/>
        <end position="271"/>
    </location>
</feature>
<feature type="transmembrane region" description="Helical" evidence="2">
    <location>
        <begin position="65"/>
        <end position="85"/>
    </location>
</feature>
<keyword evidence="2" id="KW-1133">Transmembrane helix</keyword>
<comment type="caution">
    <text evidence="4">The sequence shown here is derived from an EMBL/GenBank/DDBJ whole genome shotgun (WGS) entry which is preliminary data.</text>
</comment>
<feature type="transmembrane region" description="Helical" evidence="2">
    <location>
        <begin position="7"/>
        <end position="25"/>
    </location>
</feature>
<keyword evidence="2" id="KW-0812">Transmembrane</keyword>
<feature type="transmembrane region" description="Helical" evidence="2">
    <location>
        <begin position="140"/>
        <end position="158"/>
    </location>
</feature>
<organism evidence="4 5">
    <name type="scientific">Longivirga aurantiaca</name>
    <dbReference type="NCBI Taxonomy" id="1837743"/>
    <lineage>
        <taxon>Bacteria</taxon>
        <taxon>Bacillati</taxon>
        <taxon>Actinomycetota</taxon>
        <taxon>Actinomycetes</taxon>
        <taxon>Sporichthyales</taxon>
        <taxon>Sporichthyaceae</taxon>
        <taxon>Longivirga</taxon>
    </lineage>
</organism>
<dbReference type="InterPro" id="IPR037185">
    <property type="entry name" value="EmrE-like"/>
</dbReference>
<keyword evidence="2" id="KW-0472">Membrane</keyword>
<evidence type="ECO:0000313" key="4">
    <source>
        <dbReference type="EMBL" id="MFC6237536.1"/>
    </source>
</evidence>
<dbReference type="EMBL" id="JBHSTI010000008">
    <property type="protein sequence ID" value="MFC6237536.1"/>
    <property type="molecule type" value="Genomic_DNA"/>
</dbReference>
<feature type="transmembrane region" description="Helical" evidence="2">
    <location>
        <begin position="91"/>
        <end position="108"/>
    </location>
</feature>
<dbReference type="Proteomes" id="UP001596138">
    <property type="component" value="Unassembled WGS sequence"/>
</dbReference>
<dbReference type="SUPFAM" id="SSF103481">
    <property type="entry name" value="Multidrug resistance efflux transporter EmrE"/>
    <property type="match status" value="2"/>
</dbReference>
<dbReference type="InterPro" id="IPR000620">
    <property type="entry name" value="EamA_dom"/>
</dbReference>
<feature type="domain" description="EamA" evidence="3">
    <location>
        <begin position="140"/>
        <end position="267"/>
    </location>
</feature>
<feature type="transmembrane region" description="Helical" evidence="2">
    <location>
        <begin position="115"/>
        <end position="134"/>
    </location>
</feature>
<proteinExistence type="inferred from homology"/>
<dbReference type="RefSeq" id="WP_386764923.1">
    <property type="nucleotide sequence ID" value="NZ_JBHSTI010000008.1"/>
</dbReference>
<evidence type="ECO:0000256" key="1">
    <source>
        <dbReference type="ARBA" id="ARBA00007362"/>
    </source>
</evidence>
<keyword evidence="5" id="KW-1185">Reference proteome</keyword>
<feature type="transmembrane region" description="Helical" evidence="2">
    <location>
        <begin position="229"/>
        <end position="248"/>
    </location>
</feature>
<gene>
    <name evidence="4" type="ORF">ACFQGU_06575</name>
</gene>
<accession>A0ABW1SYM4</accession>
<comment type="similarity">
    <text evidence="1">Belongs to the EamA transporter family.</text>
</comment>
<evidence type="ECO:0000313" key="5">
    <source>
        <dbReference type="Proteomes" id="UP001596138"/>
    </source>
</evidence>
<sequence>MTDRVPAWTLAVGAMMSVQIGAALSTHLFPAIGPVGTVWLRLTVAAVFFLAIARPSLAGLTARELRTPVALGVMTGVMTVFFVLALDRIPLGTVVAIEFLGPLGVAVVRSRDRRGLLWPLLAFAGVVLLTEPWTGTVDPLGVLYAALAGVGWAAYIVLTQQVGDRFSGMQGLAITMPVAAVVAAFVGVPQAVGGLTWQVLGIAVALAVLLPILPFALELQALRRLTTAAFGTLMALEPGIATLVGAVLLAQIPGLVQVVGVALVVVAGVGAERSGHREPGPPDVVGEGTA</sequence>
<feature type="transmembrane region" description="Helical" evidence="2">
    <location>
        <begin position="195"/>
        <end position="217"/>
    </location>
</feature>
<feature type="transmembrane region" description="Helical" evidence="2">
    <location>
        <begin position="31"/>
        <end position="53"/>
    </location>
</feature>
<name>A0ABW1SYM4_9ACTN</name>
<evidence type="ECO:0000256" key="2">
    <source>
        <dbReference type="SAM" id="Phobius"/>
    </source>
</evidence>
<protein>
    <submittedName>
        <fullName evidence="4">DMT family transporter</fullName>
    </submittedName>
</protein>
<feature type="transmembrane region" description="Helical" evidence="2">
    <location>
        <begin position="170"/>
        <end position="189"/>
    </location>
</feature>